<organism evidence="2 3">
    <name type="scientific">Parelaphostrongylus tenuis</name>
    <name type="common">Meningeal worm</name>
    <dbReference type="NCBI Taxonomy" id="148309"/>
    <lineage>
        <taxon>Eukaryota</taxon>
        <taxon>Metazoa</taxon>
        <taxon>Ecdysozoa</taxon>
        <taxon>Nematoda</taxon>
        <taxon>Chromadorea</taxon>
        <taxon>Rhabditida</taxon>
        <taxon>Rhabditina</taxon>
        <taxon>Rhabditomorpha</taxon>
        <taxon>Strongyloidea</taxon>
        <taxon>Metastrongylidae</taxon>
        <taxon>Parelaphostrongylus</taxon>
    </lineage>
</organism>
<gene>
    <name evidence="2" type="ORF">KIN20_011928</name>
</gene>
<feature type="transmembrane region" description="Helical" evidence="1">
    <location>
        <begin position="32"/>
        <end position="55"/>
    </location>
</feature>
<keyword evidence="1" id="KW-1133">Transmembrane helix</keyword>
<comment type="caution">
    <text evidence="2">The sequence shown here is derived from an EMBL/GenBank/DDBJ whole genome shotgun (WGS) entry which is preliminary data.</text>
</comment>
<dbReference type="Pfam" id="PF10321">
    <property type="entry name" value="7TM_GPCR_Srt"/>
    <property type="match status" value="1"/>
</dbReference>
<accession>A0AAD5MBH4</accession>
<dbReference type="InterPro" id="IPR019425">
    <property type="entry name" value="7TM_GPCR_serpentine_rcpt_Srt"/>
</dbReference>
<dbReference type="Proteomes" id="UP001196413">
    <property type="component" value="Unassembled WGS sequence"/>
</dbReference>
<evidence type="ECO:0000256" key="1">
    <source>
        <dbReference type="SAM" id="Phobius"/>
    </source>
</evidence>
<keyword evidence="3" id="KW-1185">Reference proteome</keyword>
<dbReference type="PANTHER" id="PTHR23021:SF11">
    <property type="entry name" value="SERPENTINE RECEPTOR, CLASS T"/>
    <property type="match status" value="1"/>
</dbReference>
<evidence type="ECO:0000313" key="3">
    <source>
        <dbReference type="Proteomes" id="UP001196413"/>
    </source>
</evidence>
<keyword evidence="1" id="KW-0472">Membrane</keyword>
<evidence type="ECO:0000313" key="2">
    <source>
        <dbReference type="EMBL" id="KAJ1354860.1"/>
    </source>
</evidence>
<reference evidence="2" key="1">
    <citation type="submission" date="2021-06" db="EMBL/GenBank/DDBJ databases">
        <title>Parelaphostrongylus tenuis whole genome reference sequence.</title>
        <authorList>
            <person name="Garwood T.J."/>
            <person name="Larsen P.A."/>
            <person name="Fountain-Jones N.M."/>
            <person name="Garbe J.R."/>
            <person name="Macchietto M.G."/>
            <person name="Kania S.A."/>
            <person name="Gerhold R.W."/>
            <person name="Richards J.E."/>
            <person name="Wolf T.M."/>
        </authorList>
    </citation>
    <scope>NUCLEOTIDE SEQUENCE</scope>
    <source>
        <strain evidence="2">MNPRO001-30</strain>
        <tissue evidence="2">Meninges</tissue>
    </source>
</reference>
<keyword evidence="1" id="KW-0812">Transmembrane</keyword>
<dbReference type="AlphaFoldDB" id="A0AAD5MBH4"/>
<dbReference type="EMBL" id="JAHQIW010002266">
    <property type="protein sequence ID" value="KAJ1354860.1"/>
    <property type="molecule type" value="Genomic_DNA"/>
</dbReference>
<sequence length="75" mass="8509">MFFTTPASFNSNYVSWFFNPMLGHEYFPSPKLLVLIGQIAWQLSSGLVCIIYLVVNRTIRQGVIELVIPQSTRAS</sequence>
<dbReference type="PANTHER" id="PTHR23021">
    <property type="entry name" value="SERPENTINE RECEPTOR, CLASS T"/>
    <property type="match status" value="1"/>
</dbReference>
<proteinExistence type="predicted"/>
<name>A0AAD5MBH4_PARTN</name>
<protein>
    <submittedName>
        <fullName evidence="2">Uncharacterized protein</fullName>
    </submittedName>
</protein>